<dbReference type="PANTHER" id="PTHR38340">
    <property type="entry name" value="S-LAYER PROTEIN"/>
    <property type="match status" value="1"/>
</dbReference>
<accession>A0A328AD40</accession>
<dbReference type="OrthoDB" id="7175628at2"/>
<dbReference type="InterPro" id="IPR013783">
    <property type="entry name" value="Ig-like_fold"/>
</dbReference>
<gene>
    <name evidence="3" type="ORF">DJ018_10285</name>
</gene>
<name>A0A328AD40_9CAUL</name>
<keyword evidence="4" id="KW-1185">Reference proteome</keyword>
<dbReference type="InterPro" id="IPR018511">
    <property type="entry name" value="Hemolysin-typ_Ca-bd_CS"/>
</dbReference>
<comment type="caution">
    <text evidence="3">The sequence shown here is derived from an EMBL/GenBank/DDBJ whole genome shotgun (WGS) entry which is preliminary data.</text>
</comment>
<proteinExistence type="predicted"/>
<dbReference type="AlphaFoldDB" id="A0A328AD40"/>
<organism evidence="3 4">
    <name type="scientific">Phenylobacterium deserti</name>
    <dbReference type="NCBI Taxonomy" id="1914756"/>
    <lineage>
        <taxon>Bacteria</taxon>
        <taxon>Pseudomonadati</taxon>
        <taxon>Pseudomonadota</taxon>
        <taxon>Alphaproteobacteria</taxon>
        <taxon>Caulobacterales</taxon>
        <taxon>Caulobacteraceae</taxon>
        <taxon>Phenylobacterium</taxon>
    </lineage>
</organism>
<dbReference type="InterPro" id="IPR011049">
    <property type="entry name" value="Serralysin-like_metalloprot_C"/>
</dbReference>
<evidence type="ECO:0000256" key="1">
    <source>
        <dbReference type="ARBA" id="ARBA00004613"/>
    </source>
</evidence>
<dbReference type="GO" id="GO:0005576">
    <property type="term" value="C:extracellular region"/>
    <property type="evidence" value="ECO:0007669"/>
    <property type="project" value="UniProtKB-SubCell"/>
</dbReference>
<reference evidence="4" key="1">
    <citation type="submission" date="2018-05" db="EMBL/GenBank/DDBJ databases">
        <authorList>
            <person name="Li X."/>
        </authorList>
    </citation>
    <scope>NUCLEOTIDE SEQUENCE [LARGE SCALE GENOMIC DNA]</scope>
    <source>
        <strain evidence="4">YIM 73061</strain>
    </source>
</reference>
<evidence type="ECO:0000256" key="2">
    <source>
        <dbReference type="ARBA" id="ARBA00022525"/>
    </source>
</evidence>
<dbReference type="Pfam" id="PF00353">
    <property type="entry name" value="HemolysinCabind"/>
    <property type="match status" value="2"/>
</dbReference>
<dbReference type="InterPro" id="IPR050557">
    <property type="entry name" value="RTX_toxin/Mannuronan_C5-epim"/>
</dbReference>
<dbReference type="Gene3D" id="2.60.40.10">
    <property type="entry name" value="Immunoglobulins"/>
    <property type="match status" value="1"/>
</dbReference>
<comment type="subcellular location">
    <subcellularLocation>
        <location evidence="1">Secreted</location>
    </subcellularLocation>
</comment>
<dbReference type="PRINTS" id="PR00313">
    <property type="entry name" value="CABNDNGRPT"/>
</dbReference>
<dbReference type="GO" id="GO:0005509">
    <property type="term" value="F:calcium ion binding"/>
    <property type="evidence" value="ECO:0007669"/>
    <property type="project" value="InterPro"/>
</dbReference>
<dbReference type="RefSeq" id="WP_111514875.1">
    <property type="nucleotide sequence ID" value="NZ_QFYR01000002.1"/>
</dbReference>
<evidence type="ECO:0000313" key="4">
    <source>
        <dbReference type="Proteomes" id="UP000249725"/>
    </source>
</evidence>
<protein>
    <recommendedName>
        <fullName evidence="5">Calcium-binding protein</fullName>
    </recommendedName>
</protein>
<dbReference type="PROSITE" id="PS00330">
    <property type="entry name" value="HEMOLYSIN_CALCIUM"/>
    <property type="match status" value="1"/>
</dbReference>
<sequence>MSITIRFEDVPTGLLTGYANQGFGFTSQFAATTPTGEAFWNRAYISNLGTGGYLINQLSSDTITVKPAGGQAFGASSIDVNGFSFKGFNGDQPLTGTQVVTFNFTALKAGSYDTVEYSFTTDNVDAFQTVILPAAFKSGLLWLSWNVSGATENWGAFDNLVLEPNRAPVAQAFTGQITGGQTFTGRLSATDPDGQAVTFKAVGALPPGVVLDANGTFYVQPQAGDADLAGAESRTVSFQYLATDGALQSSVATASVKITGVPNGPDICGTIWADRLTGTNGGEKIFGFFGNDRVDARGGADKIWGGDGCDQILGGAGADVIFGDDDCDTLEGGAGNDTLTGGWDNDAFVFGRDFGHDVITDFQSGHYDPGFLWLKPQWDPGDVIQISPAVFSNFNDLMAHARQTWTGVVITTDDGQNSLTLVGQSLWGLNARDFVFA</sequence>
<dbReference type="PANTHER" id="PTHR38340:SF1">
    <property type="entry name" value="S-LAYER PROTEIN"/>
    <property type="match status" value="1"/>
</dbReference>
<evidence type="ECO:0008006" key="5">
    <source>
        <dbReference type="Google" id="ProtNLM"/>
    </source>
</evidence>
<dbReference type="Gene3D" id="2.150.10.10">
    <property type="entry name" value="Serralysin-like metalloprotease, C-terminal"/>
    <property type="match status" value="1"/>
</dbReference>
<keyword evidence="2" id="KW-0964">Secreted</keyword>
<dbReference type="Proteomes" id="UP000249725">
    <property type="component" value="Unassembled WGS sequence"/>
</dbReference>
<evidence type="ECO:0000313" key="3">
    <source>
        <dbReference type="EMBL" id="RAK52589.1"/>
    </source>
</evidence>
<dbReference type="EMBL" id="QFYR01000002">
    <property type="protein sequence ID" value="RAK52589.1"/>
    <property type="molecule type" value="Genomic_DNA"/>
</dbReference>
<dbReference type="InterPro" id="IPR001343">
    <property type="entry name" value="Hemolysn_Ca-bd"/>
</dbReference>
<dbReference type="SUPFAM" id="SSF51120">
    <property type="entry name" value="beta-Roll"/>
    <property type="match status" value="1"/>
</dbReference>
<dbReference type="Pfam" id="PF17963">
    <property type="entry name" value="Big_9"/>
    <property type="match status" value="1"/>
</dbReference>